<dbReference type="GO" id="GO:0016740">
    <property type="term" value="F:transferase activity"/>
    <property type="evidence" value="ECO:0007669"/>
    <property type="project" value="UniProtKB-KW"/>
</dbReference>
<organism evidence="2 3">
    <name type="scientific">Holospora curviuscula</name>
    <dbReference type="NCBI Taxonomy" id="1082868"/>
    <lineage>
        <taxon>Bacteria</taxon>
        <taxon>Pseudomonadati</taxon>
        <taxon>Pseudomonadota</taxon>
        <taxon>Alphaproteobacteria</taxon>
        <taxon>Holosporales</taxon>
        <taxon>Holosporaceae</taxon>
        <taxon>Holospora</taxon>
    </lineage>
</organism>
<dbReference type="AlphaFoldDB" id="A0A2S5REQ2"/>
<gene>
    <name evidence="2" type="ORF">HCUR_00263</name>
</gene>
<comment type="caution">
    <text evidence="2">The sequence shown here is derived from an EMBL/GenBank/DDBJ whole genome shotgun (WGS) entry which is preliminary data.</text>
</comment>
<keyword evidence="3" id="KW-1185">Reference proteome</keyword>
<protein>
    <submittedName>
        <fullName evidence="2">Glycosyltransferase family 25 (LPS biosynthesis protein)</fullName>
    </submittedName>
</protein>
<dbReference type="Proteomes" id="UP000239425">
    <property type="component" value="Unassembled WGS sequence"/>
</dbReference>
<name>A0A2S5REQ2_9PROT</name>
<evidence type="ECO:0000259" key="1">
    <source>
        <dbReference type="Pfam" id="PF01755"/>
    </source>
</evidence>
<dbReference type="InterPro" id="IPR002654">
    <property type="entry name" value="Glyco_trans_25"/>
</dbReference>
<feature type="domain" description="Glycosyl transferase family 25" evidence="1">
    <location>
        <begin position="1"/>
        <end position="187"/>
    </location>
</feature>
<dbReference type="CDD" id="cd06532">
    <property type="entry name" value="Glyco_transf_25"/>
    <property type="match status" value="1"/>
</dbReference>
<dbReference type="Pfam" id="PF01755">
    <property type="entry name" value="Glyco_transf_25"/>
    <property type="match status" value="1"/>
</dbReference>
<dbReference type="RefSeq" id="WP_165780616.1">
    <property type="nucleotide sequence ID" value="NZ_PHHC01000064.1"/>
</dbReference>
<evidence type="ECO:0000313" key="2">
    <source>
        <dbReference type="EMBL" id="PPE05615.1"/>
    </source>
</evidence>
<keyword evidence="2" id="KW-0808">Transferase</keyword>
<reference evidence="2 3" key="1">
    <citation type="submission" date="2017-11" db="EMBL/GenBank/DDBJ databases">
        <title>Comparative genomic analysis of Holospora spp., intranuclear symbionts of paramecia.</title>
        <authorList>
            <person name="Garushyants S.K."/>
            <person name="Beliavskaya A."/>
            <person name="Malko D.B."/>
            <person name="Logacheva M.D."/>
            <person name="Rautian M.S."/>
            <person name="Gelfand M.S."/>
        </authorList>
    </citation>
    <scope>NUCLEOTIDE SEQUENCE [LARGE SCALE GENOMIC DNA]</scope>
    <source>
        <strain evidence="3">02AZ16</strain>
    </source>
</reference>
<accession>A0A2S5REQ2</accession>
<evidence type="ECO:0000313" key="3">
    <source>
        <dbReference type="Proteomes" id="UP000239425"/>
    </source>
</evidence>
<proteinExistence type="predicted"/>
<dbReference type="EMBL" id="PHHC01000064">
    <property type="protein sequence ID" value="PPE05615.1"/>
    <property type="molecule type" value="Genomic_DNA"/>
</dbReference>
<sequence>MINTYIINLDRGKERWERMMLQLAQFSTFHIQRISGVDGKHENISHIRVNSKKSIQYFGQPLSVGTIGCYLGHVRAWEMFCHSQHAYGLILEDDALFNPPLLLYVLNRLGALHTSSFEKKERVDWDICSFQLNHRGMPLPIGHFEKGYQLCTYLTSVTGAGAYVLTKRGAHGLLSKAFPIVLPVDHYYTKSHQLNLRFVGVEPRIVTQASGLSFIEEIGREHLKILPPWRRVKCGLFRVKEEVRQALYNIRWAYPLYQQYRRSHQVF</sequence>